<dbReference type="InterPro" id="IPR001130">
    <property type="entry name" value="TatD-like"/>
</dbReference>
<dbReference type="Gene3D" id="3.20.20.140">
    <property type="entry name" value="Metal-dependent hydrolases"/>
    <property type="match status" value="1"/>
</dbReference>
<dbReference type="PROSITE" id="PS01090">
    <property type="entry name" value="TATD_2"/>
    <property type="match status" value="1"/>
</dbReference>
<dbReference type="PANTHER" id="PTHR46363:SF1">
    <property type="entry name" value="DEOXYRIBONUCLEASE TATDN2-RELATED"/>
    <property type="match status" value="1"/>
</dbReference>
<evidence type="ECO:0000313" key="3">
    <source>
        <dbReference type="Proteomes" id="UP000559256"/>
    </source>
</evidence>
<keyword evidence="3" id="KW-1185">Reference proteome</keyword>
<evidence type="ECO:0000313" key="2">
    <source>
        <dbReference type="EMBL" id="KAF5360149.1"/>
    </source>
</evidence>
<dbReference type="OrthoDB" id="6079689at2759"/>
<gene>
    <name evidence="2" type="ORF">D9758_011347</name>
</gene>
<accession>A0A8H5G864</accession>
<dbReference type="PANTHER" id="PTHR46363">
    <property type="entry name" value="DEOXYRIBONUCLEASE TATDN2-RELATED"/>
    <property type="match status" value="1"/>
</dbReference>
<dbReference type="AlphaFoldDB" id="A0A8H5G864"/>
<dbReference type="InterPro" id="IPR032466">
    <property type="entry name" value="Metal_Hydrolase"/>
</dbReference>
<dbReference type="Proteomes" id="UP000559256">
    <property type="component" value="Unassembled WGS sequence"/>
</dbReference>
<dbReference type="InterPro" id="IPR018228">
    <property type="entry name" value="DNase_TatD-rel_CS"/>
</dbReference>
<name>A0A8H5G864_9AGAR</name>
<sequence length="344" mass="38914">MGKKSKNSTPGEDFLALPAHSSTASIVDTHTHLASTFEFYRSKYKAGKYEDVFDFVKGMYRGKRVEAIIDVWCEAPIQRIWKEFADSAVSEEDRKTKWGGLEYWFVMGVHPHNAKDYTDQIEAEILEAMTHPRCVGWGEMGLDYHYDNSPREIQQQVFARQLRHAVRLGKPLTIHTREANDDTERILKEIVPKEHPIHIHCFTDEPEFGQRLLDYFPNLYIGVTGVITFSTNLNTSAIVRNMVPASSSPESIPSKFRILLETDAPYMVPANIYNSIKPINGQVMKGRLPLSHSAMIPWTADFVVDGFKSDSSSGNGNEDENNVPVDVDLVMSVARENAKKVYGV</sequence>
<evidence type="ECO:0000256" key="1">
    <source>
        <dbReference type="ARBA" id="ARBA00022801"/>
    </source>
</evidence>
<dbReference type="Pfam" id="PF01026">
    <property type="entry name" value="TatD_DNase"/>
    <property type="match status" value="1"/>
</dbReference>
<organism evidence="2 3">
    <name type="scientific">Tetrapyrgos nigripes</name>
    <dbReference type="NCBI Taxonomy" id="182062"/>
    <lineage>
        <taxon>Eukaryota</taxon>
        <taxon>Fungi</taxon>
        <taxon>Dikarya</taxon>
        <taxon>Basidiomycota</taxon>
        <taxon>Agaricomycotina</taxon>
        <taxon>Agaricomycetes</taxon>
        <taxon>Agaricomycetidae</taxon>
        <taxon>Agaricales</taxon>
        <taxon>Marasmiineae</taxon>
        <taxon>Marasmiaceae</taxon>
        <taxon>Tetrapyrgos</taxon>
    </lineage>
</organism>
<comment type="caution">
    <text evidence="2">The sequence shown here is derived from an EMBL/GenBank/DDBJ whole genome shotgun (WGS) entry which is preliminary data.</text>
</comment>
<dbReference type="EMBL" id="JAACJM010000044">
    <property type="protein sequence ID" value="KAF5360149.1"/>
    <property type="molecule type" value="Genomic_DNA"/>
</dbReference>
<dbReference type="GO" id="GO:0016788">
    <property type="term" value="F:hydrolase activity, acting on ester bonds"/>
    <property type="evidence" value="ECO:0007669"/>
    <property type="project" value="InterPro"/>
</dbReference>
<dbReference type="CDD" id="cd01310">
    <property type="entry name" value="TatD_DNAse"/>
    <property type="match status" value="1"/>
</dbReference>
<dbReference type="SUPFAM" id="SSF51556">
    <property type="entry name" value="Metallo-dependent hydrolases"/>
    <property type="match status" value="1"/>
</dbReference>
<keyword evidence="1" id="KW-0378">Hydrolase</keyword>
<proteinExistence type="predicted"/>
<reference evidence="2 3" key="1">
    <citation type="journal article" date="2020" name="ISME J.">
        <title>Uncovering the hidden diversity of litter-decomposition mechanisms in mushroom-forming fungi.</title>
        <authorList>
            <person name="Floudas D."/>
            <person name="Bentzer J."/>
            <person name="Ahren D."/>
            <person name="Johansson T."/>
            <person name="Persson P."/>
            <person name="Tunlid A."/>
        </authorList>
    </citation>
    <scope>NUCLEOTIDE SEQUENCE [LARGE SCALE GENOMIC DNA]</scope>
    <source>
        <strain evidence="2 3">CBS 291.85</strain>
    </source>
</reference>
<protein>
    <submittedName>
        <fullName evidence="2">Uncharacterized protein</fullName>
    </submittedName>
</protein>